<protein>
    <submittedName>
        <fullName evidence="2">Uncharacterized protein</fullName>
    </submittedName>
</protein>
<evidence type="ECO:0000256" key="1">
    <source>
        <dbReference type="SAM" id="Phobius"/>
    </source>
</evidence>
<sequence>MASLALDLVLWLAGIRGHIPRFDDFRPAPAAPATGANYLVRVLAIMATVFAALSLAVWCTVWIAIRLL</sequence>
<feature type="transmembrane region" description="Helical" evidence="1">
    <location>
        <begin position="41"/>
        <end position="65"/>
    </location>
</feature>
<gene>
    <name evidence="2" type="ORF">FBZ96_109281</name>
</gene>
<dbReference type="EMBL" id="VITK01000009">
    <property type="protein sequence ID" value="TWA93830.1"/>
    <property type="molecule type" value="Genomic_DNA"/>
</dbReference>
<dbReference type="AlphaFoldDB" id="A0A560D9M4"/>
<dbReference type="Proteomes" id="UP000319949">
    <property type="component" value="Unassembled WGS sequence"/>
</dbReference>
<keyword evidence="3" id="KW-1185">Reference proteome</keyword>
<name>A0A560D9M4_9BRAD</name>
<accession>A0A560D9M4</accession>
<proteinExistence type="predicted"/>
<organism evidence="2 3">
    <name type="scientific">Bradyrhizobium stylosanthis</name>
    <dbReference type="NCBI Taxonomy" id="1803665"/>
    <lineage>
        <taxon>Bacteria</taxon>
        <taxon>Pseudomonadati</taxon>
        <taxon>Pseudomonadota</taxon>
        <taxon>Alphaproteobacteria</taxon>
        <taxon>Hyphomicrobiales</taxon>
        <taxon>Nitrobacteraceae</taxon>
        <taxon>Bradyrhizobium</taxon>
    </lineage>
</organism>
<dbReference type="OrthoDB" id="8244137at2"/>
<dbReference type="RefSeq" id="WP_145668621.1">
    <property type="nucleotide sequence ID" value="NZ_VITK01000009.1"/>
</dbReference>
<keyword evidence="1" id="KW-0812">Transmembrane</keyword>
<evidence type="ECO:0000313" key="3">
    <source>
        <dbReference type="Proteomes" id="UP000319949"/>
    </source>
</evidence>
<keyword evidence="1" id="KW-1133">Transmembrane helix</keyword>
<evidence type="ECO:0000313" key="2">
    <source>
        <dbReference type="EMBL" id="TWA93830.1"/>
    </source>
</evidence>
<dbReference type="STRING" id="1803665.GCA_001641335_07415"/>
<keyword evidence="1" id="KW-0472">Membrane</keyword>
<reference evidence="2 3" key="1">
    <citation type="submission" date="2019-06" db="EMBL/GenBank/DDBJ databases">
        <title>Genomic Encyclopedia of Type Strains, Phase IV (KMG-V): Genome sequencing to study the core and pangenomes of soil and plant-associated prokaryotes.</title>
        <authorList>
            <person name="Whitman W."/>
        </authorList>
    </citation>
    <scope>NUCLEOTIDE SEQUENCE [LARGE SCALE GENOMIC DNA]</scope>
    <source>
        <strain evidence="2 3">BR 510</strain>
    </source>
</reference>
<comment type="caution">
    <text evidence="2">The sequence shown here is derived from an EMBL/GenBank/DDBJ whole genome shotgun (WGS) entry which is preliminary data.</text>
</comment>